<dbReference type="InterPro" id="IPR000515">
    <property type="entry name" value="MetI-like"/>
</dbReference>
<dbReference type="GO" id="GO:0055085">
    <property type="term" value="P:transmembrane transport"/>
    <property type="evidence" value="ECO:0007669"/>
    <property type="project" value="InterPro"/>
</dbReference>
<feature type="domain" description="ABC transmembrane type-1" evidence="8">
    <location>
        <begin position="1"/>
        <end position="165"/>
    </location>
</feature>
<evidence type="ECO:0000313" key="9">
    <source>
        <dbReference type="EMBL" id="MBA2133268.1"/>
    </source>
</evidence>
<evidence type="ECO:0000256" key="4">
    <source>
        <dbReference type="ARBA" id="ARBA00022692"/>
    </source>
</evidence>
<dbReference type="PANTHER" id="PTHR43744">
    <property type="entry name" value="ABC TRANSPORTER PERMEASE PROTEIN MG189-RELATED-RELATED"/>
    <property type="match status" value="1"/>
</dbReference>
<evidence type="ECO:0000313" key="10">
    <source>
        <dbReference type="Proteomes" id="UP000657177"/>
    </source>
</evidence>
<feature type="transmembrane region" description="Helical" evidence="7">
    <location>
        <begin position="12"/>
        <end position="32"/>
    </location>
</feature>
<protein>
    <submittedName>
        <fullName evidence="9">Carbohydrate ABC transporter permease</fullName>
    </submittedName>
</protein>
<keyword evidence="5 7" id="KW-1133">Transmembrane helix</keyword>
<dbReference type="EMBL" id="JAAKDE010000013">
    <property type="protein sequence ID" value="MBA2133268.1"/>
    <property type="molecule type" value="Genomic_DNA"/>
</dbReference>
<feature type="transmembrane region" description="Helical" evidence="7">
    <location>
        <begin position="44"/>
        <end position="65"/>
    </location>
</feature>
<dbReference type="Proteomes" id="UP000657177">
    <property type="component" value="Unassembled WGS sequence"/>
</dbReference>
<evidence type="ECO:0000256" key="2">
    <source>
        <dbReference type="ARBA" id="ARBA00022448"/>
    </source>
</evidence>
<dbReference type="PANTHER" id="PTHR43744:SF12">
    <property type="entry name" value="ABC TRANSPORTER PERMEASE PROTEIN MG189-RELATED"/>
    <property type="match status" value="1"/>
</dbReference>
<organism evidence="9 10">
    <name type="scientific">Capillibacterium thermochitinicola</name>
    <dbReference type="NCBI Taxonomy" id="2699427"/>
    <lineage>
        <taxon>Bacteria</taxon>
        <taxon>Bacillati</taxon>
        <taxon>Bacillota</taxon>
        <taxon>Capillibacterium</taxon>
    </lineage>
</organism>
<keyword evidence="3" id="KW-1003">Cell membrane</keyword>
<dbReference type="Gene3D" id="1.10.3720.10">
    <property type="entry name" value="MetI-like"/>
    <property type="match status" value="1"/>
</dbReference>
<evidence type="ECO:0000256" key="1">
    <source>
        <dbReference type="ARBA" id="ARBA00004651"/>
    </source>
</evidence>
<keyword evidence="2 7" id="KW-0813">Transport</keyword>
<dbReference type="Pfam" id="PF00528">
    <property type="entry name" value="BPD_transp_1"/>
    <property type="match status" value="1"/>
</dbReference>
<dbReference type="GO" id="GO:0005886">
    <property type="term" value="C:plasma membrane"/>
    <property type="evidence" value="ECO:0007669"/>
    <property type="project" value="UniProtKB-SubCell"/>
</dbReference>
<dbReference type="PROSITE" id="PS50928">
    <property type="entry name" value="ABC_TM1"/>
    <property type="match status" value="1"/>
</dbReference>
<keyword evidence="4 7" id="KW-0812">Transmembrane</keyword>
<keyword evidence="6 7" id="KW-0472">Membrane</keyword>
<proteinExistence type="inferred from homology"/>
<feature type="transmembrane region" description="Helical" evidence="7">
    <location>
        <begin position="86"/>
        <end position="108"/>
    </location>
</feature>
<comment type="similarity">
    <text evidence="7">Belongs to the binding-protein-dependent transport system permease family.</text>
</comment>
<evidence type="ECO:0000256" key="5">
    <source>
        <dbReference type="ARBA" id="ARBA00022989"/>
    </source>
</evidence>
<evidence type="ECO:0000256" key="7">
    <source>
        <dbReference type="RuleBase" id="RU363032"/>
    </source>
</evidence>
<reference evidence="9" key="1">
    <citation type="submission" date="2020-06" db="EMBL/GenBank/DDBJ databases">
        <title>Novel chitinolytic bacterium.</title>
        <authorList>
            <person name="Ungkulpasvich U."/>
            <person name="Kosugi A."/>
            <person name="Uke A."/>
        </authorList>
    </citation>
    <scope>NUCLEOTIDE SEQUENCE</scope>
    <source>
        <strain evidence="9">UUS1-1</strain>
    </source>
</reference>
<dbReference type="SUPFAM" id="SSF161098">
    <property type="entry name" value="MetI-like"/>
    <property type="match status" value="1"/>
</dbReference>
<feature type="transmembrane region" description="Helical" evidence="7">
    <location>
        <begin position="148"/>
        <end position="170"/>
    </location>
</feature>
<dbReference type="CDD" id="cd06261">
    <property type="entry name" value="TM_PBP2"/>
    <property type="match status" value="1"/>
</dbReference>
<evidence type="ECO:0000256" key="6">
    <source>
        <dbReference type="ARBA" id="ARBA00023136"/>
    </source>
</evidence>
<comment type="caution">
    <text evidence="9">The sequence shown here is derived from an EMBL/GenBank/DDBJ whole genome shotgun (WGS) entry which is preliminary data.</text>
</comment>
<dbReference type="AlphaFoldDB" id="A0A8J6I1I1"/>
<name>A0A8J6I1I1_9FIRM</name>
<comment type="subcellular location">
    <subcellularLocation>
        <location evidence="1 7">Cell membrane</location>
        <topology evidence="1 7">Multi-pass membrane protein</topology>
    </subcellularLocation>
</comment>
<sequence>MACLDFPGREVYFWALITSFIIPGIIFLIPNYLLVNRLGWVDTYLALILPGLSGATGVFLMRQFFLTIPKSLQEAAWMDGAGRFWVFLKIVLPLSKPVLLTYGLMSFLANWNDYLWALIVTYAPRMRTLPVGILTLQGRYIHYYGKMMAGAFLTALPAIILFVAVQRYFVKGIVMTGMKT</sequence>
<gene>
    <name evidence="9" type="ORF">G5B42_06900</name>
</gene>
<keyword evidence="10" id="KW-1185">Reference proteome</keyword>
<accession>A0A8J6I1I1</accession>
<dbReference type="InterPro" id="IPR035906">
    <property type="entry name" value="MetI-like_sf"/>
</dbReference>
<evidence type="ECO:0000259" key="8">
    <source>
        <dbReference type="PROSITE" id="PS50928"/>
    </source>
</evidence>
<evidence type="ECO:0000256" key="3">
    <source>
        <dbReference type="ARBA" id="ARBA00022475"/>
    </source>
</evidence>